<feature type="non-terminal residue" evidence="1">
    <location>
        <position position="1"/>
    </location>
</feature>
<protein>
    <submittedName>
        <fullName evidence="1">Uncharacterized protein</fullName>
    </submittedName>
</protein>
<organism evidence="1">
    <name type="scientific">marine sediment metagenome</name>
    <dbReference type="NCBI Taxonomy" id="412755"/>
    <lineage>
        <taxon>unclassified sequences</taxon>
        <taxon>metagenomes</taxon>
        <taxon>ecological metagenomes</taxon>
    </lineage>
</organism>
<evidence type="ECO:0000313" key="1">
    <source>
        <dbReference type="EMBL" id="KKM14086.1"/>
    </source>
</evidence>
<dbReference type="AlphaFoldDB" id="A0A0F9HF71"/>
<reference evidence="1" key="1">
    <citation type="journal article" date="2015" name="Nature">
        <title>Complex archaea that bridge the gap between prokaryotes and eukaryotes.</title>
        <authorList>
            <person name="Spang A."/>
            <person name="Saw J.H."/>
            <person name="Jorgensen S.L."/>
            <person name="Zaremba-Niedzwiedzka K."/>
            <person name="Martijn J."/>
            <person name="Lind A.E."/>
            <person name="van Eijk R."/>
            <person name="Schleper C."/>
            <person name="Guy L."/>
            <person name="Ettema T.J."/>
        </authorList>
    </citation>
    <scope>NUCLEOTIDE SEQUENCE</scope>
</reference>
<sequence length="193" mass="20229">LVIAGSDVAAQQVTVSTPFQSNNDSFFERMGTHWGFNWGSANFSFGGPNMALPQFGGFDPSAGVNGGMFTQRGDFSGFFNFSANQGYRQSFVSQTPSVTLMNGVPGFISDTSQSPFVISYIPVVGGFPTVGQMMPMVPPSGLAVARLVQPISPPAPGMLAMMVLVDWPESSSIAASQAGMVTRASVSDEPPAL</sequence>
<comment type="caution">
    <text evidence="1">The sequence shown here is derived from an EMBL/GenBank/DDBJ whole genome shotgun (WGS) entry which is preliminary data.</text>
</comment>
<proteinExistence type="predicted"/>
<accession>A0A0F9HF71</accession>
<dbReference type="EMBL" id="LAZR01015230">
    <property type="protein sequence ID" value="KKM14086.1"/>
    <property type="molecule type" value="Genomic_DNA"/>
</dbReference>
<gene>
    <name evidence="1" type="ORF">LCGC14_1709710</name>
</gene>
<name>A0A0F9HF71_9ZZZZ</name>